<organism evidence="1 2">
    <name type="scientific">Acaulospora colombiana</name>
    <dbReference type="NCBI Taxonomy" id="27376"/>
    <lineage>
        <taxon>Eukaryota</taxon>
        <taxon>Fungi</taxon>
        <taxon>Fungi incertae sedis</taxon>
        <taxon>Mucoromycota</taxon>
        <taxon>Glomeromycotina</taxon>
        <taxon>Glomeromycetes</taxon>
        <taxon>Diversisporales</taxon>
        <taxon>Acaulosporaceae</taxon>
        <taxon>Acaulospora</taxon>
    </lineage>
</organism>
<accession>A0ACA9K583</accession>
<comment type="caution">
    <text evidence="1">The sequence shown here is derived from an EMBL/GenBank/DDBJ whole genome shotgun (WGS) entry which is preliminary data.</text>
</comment>
<evidence type="ECO:0000313" key="2">
    <source>
        <dbReference type="Proteomes" id="UP000789525"/>
    </source>
</evidence>
<dbReference type="EMBL" id="CAJVPT010000910">
    <property type="protein sequence ID" value="CAG8452870.1"/>
    <property type="molecule type" value="Genomic_DNA"/>
</dbReference>
<sequence>MTPESEWKRIALNNIKYKADNAKDKETELRLQIDELVEEISQLETSLIRCGVNSSREVDNGGGSSKHDADNEVTENNADNESRLKFENQRINLE</sequence>
<name>A0ACA9K583_9GLOM</name>
<evidence type="ECO:0000313" key="1">
    <source>
        <dbReference type="EMBL" id="CAG8452870.1"/>
    </source>
</evidence>
<reference evidence="1" key="1">
    <citation type="submission" date="2021-06" db="EMBL/GenBank/DDBJ databases">
        <authorList>
            <person name="Kallberg Y."/>
            <person name="Tangrot J."/>
            <person name="Rosling A."/>
        </authorList>
    </citation>
    <scope>NUCLEOTIDE SEQUENCE</scope>
    <source>
        <strain evidence="1">CL356</strain>
    </source>
</reference>
<dbReference type="Proteomes" id="UP000789525">
    <property type="component" value="Unassembled WGS sequence"/>
</dbReference>
<proteinExistence type="predicted"/>
<keyword evidence="2" id="KW-1185">Reference proteome</keyword>
<protein>
    <submittedName>
        <fullName evidence="1">16440_t:CDS:1</fullName>
    </submittedName>
</protein>
<gene>
    <name evidence="1" type="ORF">ACOLOM_LOCUS831</name>
</gene>